<dbReference type="InterPro" id="IPR036412">
    <property type="entry name" value="HAD-like_sf"/>
</dbReference>
<dbReference type="InterPro" id="IPR050155">
    <property type="entry name" value="HAD-like_hydrolase_sf"/>
</dbReference>
<dbReference type="GO" id="GO:0005829">
    <property type="term" value="C:cytosol"/>
    <property type="evidence" value="ECO:0007669"/>
    <property type="project" value="TreeGrafter"/>
</dbReference>
<name>A0A917BEF6_9MICO</name>
<dbReference type="InterPro" id="IPR041492">
    <property type="entry name" value="HAD_2"/>
</dbReference>
<dbReference type="RefSeq" id="WP_188680044.1">
    <property type="nucleotide sequence ID" value="NZ_BMGP01000006.1"/>
</dbReference>
<dbReference type="Pfam" id="PF13419">
    <property type="entry name" value="HAD_2"/>
    <property type="match status" value="1"/>
</dbReference>
<feature type="region of interest" description="Disordered" evidence="1">
    <location>
        <begin position="1"/>
        <end position="25"/>
    </location>
</feature>
<evidence type="ECO:0000313" key="3">
    <source>
        <dbReference type="Proteomes" id="UP000598775"/>
    </source>
</evidence>
<dbReference type="SUPFAM" id="SSF56784">
    <property type="entry name" value="HAD-like"/>
    <property type="match status" value="1"/>
</dbReference>
<dbReference type="PANTHER" id="PTHR43434:SF20">
    <property type="entry name" value="5'-NUCLEOTIDASE"/>
    <property type="match status" value="1"/>
</dbReference>
<dbReference type="GO" id="GO:0004713">
    <property type="term" value="F:protein tyrosine kinase activity"/>
    <property type="evidence" value="ECO:0007669"/>
    <property type="project" value="TreeGrafter"/>
</dbReference>
<feature type="compositionally biased region" description="Low complexity" evidence="1">
    <location>
        <begin position="16"/>
        <end position="25"/>
    </location>
</feature>
<dbReference type="AlphaFoldDB" id="A0A917BEF6"/>
<dbReference type="Gene3D" id="3.40.50.1000">
    <property type="entry name" value="HAD superfamily/HAD-like"/>
    <property type="match status" value="1"/>
</dbReference>
<dbReference type="EMBL" id="BMGP01000006">
    <property type="protein sequence ID" value="GGF36690.1"/>
    <property type="molecule type" value="Genomic_DNA"/>
</dbReference>
<accession>A0A917BEF6</accession>
<gene>
    <name evidence="2" type="ORF">GCM10011399_32040</name>
</gene>
<comment type="caution">
    <text evidence="2">The sequence shown here is derived from an EMBL/GenBank/DDBJ whole genome shotgun (WGS) entry which is preliminary data.</text>
</comment>
<sequence>MTSAPETHVSPENDGATPTPAEEALATPHKPWSCILFDLDGTITDSAPGIIGRLSRTLVTMGYPVPAPAELVQFVGPPILQGFELVAGMNEEEAQKALLVYRGLAASEGPQDDAVTFPGMVGLVKFLHKAGIPLAITTSKSEVQAHRILEHLSIEHAFVVITGASEDETRSAKADVIDEALGRLREKNVDLSNLVLVGDRVHDMEGAAEHGIPPIMVEWGYGSPAEAVGAIAVVHSVDQLRALLI</sequence>
<dbReference type="InterPro" id="IPR023214">
    <property type="entry name" value="HAD_sf"/>
</dbReference>
<evidence type="ECO:0000313" key="2">
    <source>
        <dbReference type="EMBL" id="GGF36690.1"/>
    </source>
</evidence>
<dbReference type="Gene3D" id="1.10.150.240">
    <property type="entry name" value="Putative phosphatase, domain 2"/>
    <property type="match status" value="1"/>
</dbReference>
<organism evidence="2 3">
    <name type="scientific">Subtercola lobariae</name>
    <dbReference type="NCBI Taxonomy" id="1588641"/>
    <lineage>
        <taxon>Bacteria</taxon>
        <taxon>Bacillati</taxon>
        <taxon>Actinomycetota</taxon>
        <taxon>Actinomycetes</taxon>
        <taxon>Micrococcales</taxon>
        <taxon>Microbacteriaceae</taxon>
        <taxon>Subtercola</taxon>
    </lineage>
</organism>
<dbReference type="Proteomes" id="UP000598775">
    <property type="component" value="Unassembled WGS sequence"/>
</dbReference>
<dbReference type="InterPro" id="IPR023198">
    <property type="entry name" value="PGP-like_dom2"/>
</dbReference>
<keyword evidence="3" id="KW-1185">Reference proteome</keyword>
<reference evidence="2 3" key="1">
    <citation type="journal article" date="2014" name="Int. J. Syst. Evol. Microbiol.">
        <title>Complete genome sequence of Corynebacterium casei LMG S-19264T (=DSM 44701T), isolated from a smear-ripened cheese.</title>
        <authorList>
            <consortium name="US DOE Joint Genome Institute (JGI-PGF)"/>
            <person name="Walter F."/>
            <person name="Albersmeier A."/>
            <person name="Kalinowski J."/>
            <person name="Ruckert C."/>
        </authorList>
    </citation>
    <scope>NUCLEOTIDE SEQUENCE [LARGE SCALE GENOMIC DNA]</scope>
    <source>
        <strain evidence="2 3">CGMCC 1.12976</strain>
    </source>
</reference>
<protein>
    <submittedName>
        <fullName evidence="2">Phosphoglycolate phosphatase</fullName>
    </submittedName>
</protein>
<evidence type="ECO:0000256" key="1">
    <source>
        <dbReference type="SAM" id="MobiDB-lite"/>
    </source>
</evidence>
<proteinExistence type="predicted"/>
<dbReference type="PANTHER" id="PTHR43434">
    <property type="entry name" value="PHOSPHOGLYCOLATE PHOSPHATASE"/>
    <property type="match status" value="1"/>
</dbReference>